<feature type="region of interest" description="Disordered" evidence="9">
    <location>
        <begin position="390"/>
        <end position="448"/>
    </location>
</feature>
<dbReference type="InterPro" id="IPR013734">
    <property type="entry name" value="TF_Nrm1/Whi5"/>
</dbReference>
<dbReference type="Proteomes" id="UP000799444">
    <property type="component" value="Unassembled WGS sequence"/>
</dbReference>
<evidence type="ECO:0000313" key="10">
    <source>
        <dbReference type="EMBL" id="KAF2736782.1"/>
    </source>
</evidence>
<keyword evidence="11" id="KW-1185">Reference proteome</keyword>
<evidence type="ECO:0000256" key="1">
    <source>
        <dbReference type="ARBA" id="ARBA00004123"/>
    </source>
</evidence>
<feature type="region of interest" description="Disordered" evidence="9">
    <location>
        <begin position="150"/>
        <end position="181"/>
    </location>
</feature>
<comment type="caution">
    <text evidence="10">The sequence shown here is derived from an EMBL/GenBank/DDBJ whole genome shotgun (WGS) entry which is preliminary data.</text>
</comment>
<keyword evidence="7" id="KW-0804">Transcription</keyword>
<proteinExistence type="inferred from homology"/>
<keyword evidence="8" id="KW-0539">Nucleus</keyword>
<dbReference type="PANTHER" id="PTHR28246:SF1">
    <property type="entry name" value="G1-SPECIFIC TRANSCRIPTIONAL REPRESSOR WHI5-RELATED"/>
    <property type="match status" value="1"/>
</dbReference>
<dbReference type="GO" id="GO:0005737">
    <property type="term" value="C:cytoplasm"/>
    <property type="evidence" value="ECO:0007669"/>
    <property type="project" value="UniProtKB-SubCell"/>
</dbReference>
<reference evidence="10" key="1">
    <citation type="journal article" date="2020" name="Stud. Mycol.">
        <title>101 Dothideomycetes genomes: a test case for predicting lifestyles and emergence of pathogens.</title>
        <authorList>
            <person name="Haridas S."/>
            <person name="Albert R."/>
            <person name="Binder M."/>
            <person name="Bloem J."/>
            <person name="Labutti K."/>
            <person name="Salamov A."/>
            <person name="Andreopoulos B."/>
            <person name="Baker S."/>
            <person name="Barry K."/>
            <person name="Bills G."/>
            <person name="Bluhm B."/>
            <person name="Cannon C."/>
            <person name="Castanera R."/>
            <person name="Culley D."/>
            <person name="Daum C."/>
            <person name="Ezra D."/>
            <person name="Gonzalez J."/>
            <person name="Henrissat B."/>
            <person name="Kuo A."/>
            <person name="Liang C."/>
            <person name="Lipzen A."/>
            <person name="Lutzoni F."/>
            <person name="Magnuson J."/>
            <person name="Mondo S."/>
            <person name="Nolan M."/>
            <person name="Ohm R."/>
            <person name="Pangilinan J."/>
            <person name="Park H.-J."/>
            <person name="Ramirez L."/>
            <person name="Alfaro M."/>
            <person name="Sun H."/>
            <person name="Tritt A."/>
            <person name="Yoshinaga Y."/>
            <person name="Zwiers L.-H."/>
            <person name="Turgeon B."/>
            <person name="Goodwin S."/>
            <person name="Spatafora J."/>
            <person name="Crous P."/>
            <person name="Grigoriev I."/>
        </authorList>
    </citation>
    <scope>NUCLEOTIDE SEQUENCE</scope>
    <source>
        <strain evidence="10">CBS 125425</strain>
    </source>
</reference>
<feature type="compositionally biased region" description="Low complexity" evidence="9">
    <location>
        <begin position="76"/>
        <end position="90"/>
    </location>
</feature>
<evidence type="ECO:0000256" key="5">
    <source>
        <dbReference type="ARBA" id="ARBA00022491"/>
    </source>
</evidence>
<evidence type="ECO:0000256" key="4">
    <source>
        <dbReference type="ARBA" id="ARBA00022490"/>
    </source>
</evidence>
<evidence type="ECO:0000256" key="6">
    <source>
        <dbReference type="ARBA" id="ARBA00023015"/>
    </source>
</evidence>
<dbReference type="GO" id="GO:0000082">
    <property type="term" value="P:G1/S transition of mitotic cell cycle"/>
    <property type="evidence" value="ECO:0007669"/>
    <property type="project" value="InterPro"/>
</dbReference>
<feature type="compositionally biased region" description="Basic and acidic residues" evidence="9">
    <location>
        <begin position="422"/>
        <end position="448"/>
    </location>
</feature>
<dbReference type="GO" id="GO:0033309">
    <property type="term" value="C:SBF transcription complex"/>
    <property type="evidence" value="ECO:0007669"/>
    <property type="project" value="TreeGrafter"/>
</dbReference>
<feature type="compositionally biased region" description="Low complexity" evidence="9">
    <location>
        <begin position="348"/>
        <end position="361"/>
    </location>
</feature>
<dbReference type="GO" id="GO:0003712">
    <property type="term" value="F:transcription coregulator activity"/>
    <property type="evidence" value="ECO:0007669"/>
    <property type="project" value="TreeGrafter"/>
</dbReference>
<feature type="compositionally biased region" description="Polar residues" evidence="9">
    <location>
        <begin position="217"/>
        <end position="231"/>
    </location>
</feature>
<evidence type="ECO:0000256" key="9">
    <source>
        <dbReference type="SAM" id="MobiDB-lite"/>
    </source>
</evidence>
<accession>A0A9P4V1V7</accession>
<evidence type="ECO:0000313" key="11">
    <source>
        <dbReference type="Proteomes" id="UP000799444"/>
    </source>
</evidence>
<keyword evidence="5" id="KW-0678">Repressor</keyword>
<keyword evidence="6" id="KW-0805">Transcription regulation</keyword>
<organism evidence="10 11">
    <name type="scientific">Polyplosphaeria fusca</name>
    <dbReference type="NCBI Taxonomy" id="682080"/>
    <lineage>
        <taxon>Eukaryota</taxon>
        <taxon>Fungi</taxon>
        <taxon>Dikarya</taxon>
        <taxon>Ascomycota</taxon>
        <taxon>Pezizomycotina</taxon>
        <taxon>Dothideomycetes</taxon>
        <taxon>Pleosporomycetidae</taxon>
        <taxon>Pleosporales</taxon>
        <taxon>Tetraplosphaeriaceae</taxon>
        <taxon>Polyplosphaeria</taxon>
    </lineage>
</organism>
<feature type="region of interest" description="Disordered" evidence="9">
    <location>
        <begin position="211"/>
        <end position="272"/>
    </location>
</feature>
<sequence>MSESRRLSSSPPAEVQGTVPVEPASSITSIPKLYKRELPDSQESFVSTASSTFAVPTLLPSSSNVSNSTGAGTEFTSPSTSTLPSSQSQPRARVDPPSPSQVRVQDARAHAPRLDTTAPQTGDTTASPMFIDSPVFAQGAKRTADGAVKDMSLTGNAGPATAAGQGHKRTKSTESGSNSRIGEVRLLSAQLRTRLSYAMVKVQNGWEKQSLEELEEQTSQRGSPVSVNARSDGSRPMFDSPRTSDRPRRPSGVSDNSDQMMMSPGQVHTPFPRNIAPLTLSAAFWHSGPKPPLSGMTNGMAATTTGYGPVLAPAPEIGPRRKRRSSASHAPPPLLGSSQRKHYSDLSGTPRTPITTPRPGILRMPSQQAEKDAVDTLLFMSSPNNTGRLPHTSMDTQAHPSPLRPEVSAPRRVMFDTNSLKPNEHRYPPSAMKKEGHHVAHYRSDGAR</sequence>
<dbReference type="OrthoDB" id="2359117at2759"/>
<evidence type="ECO:0000256" key="2">
    <source>
        <dbReference type="ARBA" id="ARBA00004496"/>
    </source>
</evidence>
<dbReference type="InterPro" id="IPR039198">
    <property type="entry name" value="Srl3/Whi5"/>
</dbReference>
<feature type="region of interest" description="Disordered" evidence="9">
    <location>
        <begin position="56"/>
        <end position="131"/>
    </location>
</feature>
<dbReference type="EMBL" id="ML996122">
    <property type="protein sequence ID" value="KAF2736782.1"/>
    <property type="molecule type" value="Genomic_DNA"/>
</dbReference>
<evidence type="ECO:0000256" key="7">
    <source>
        <dbReference type="ARBA" id="ARBA00023163"/>
    </source>
</evidence>
<gene>
    <name evidence="10" type="ORF">EJ04DRAFT_596143</name>
</gene>
<feature type="compositionally biased region" description="Polar residues" evidence="9">
    <location>
        <begin position="117"/>
        <end position="127"/>
    </location>
</feature>
<name>A0A9P4V1V7_9PLEO</name>
<protein>
    <submittedName>
        <fullName evidence="10">Uncharacterized protein</fullName>
    </submittedName>
</protein>
<keyword evidence="4" id="KW-0963">Cytoplasm</keyword>
<feature type="region of interest" description="Disordered" evidence="9">
    <location>
        <begin position="1"/>
        <end position="30"/>
    </location>
</feature>
<evidence type="ECO:0000256" key="3">
    <source>
        <dbReference type="ARBA" id="ARBA00006922"/>
    </source>
</evidence>
<comment type="similarity">
    <text evidence="3">Belongs to the WHI5/NRM1 family.</text>
</comment>
<dbReference type="AlphaFoldDB" id="A0A9P4V1V7"/>
<feature type="compositionally biased region" description="Polar residues" evidence="9">
    <location>
        <begin position="390"/>
        <end position="399"/>
    </location>
</feature>
<feature type="region of interest" description="Disordered" evidence="9">
    <location>
        <begin position="310"/>
        <end position="370"/>
    </location>
</feature>
<feature type="compositionally biased region" description="Polar residues" evidence="9">
    <location>
        <begin position="56"/>
        <end position="75"/>
    </location>
</feature>
<evidence type="ECO:0000256" key="8">
    <source>
        <dbReference type="ARBA" id="ARBA00023242"/>
    </source>
</evidence>
<dbReference type="Pfam" id="PF08528">
    <property type="entry name" value="Whi5"/>
    <property type="match status" value="1"/>
</dbReference>
<dbReference type="PANTHER" id="PTHR28246">
    <property type="entry name" value="G1-SPECIFIC TRANSCRIPTIONAL REPRESSOR WHI5-RELATED"/>
    <property type="match status" value="1"/>
</dbReference>
<comment type="subcellular location">
    <subcellularLocation>
        <location evidence="2">Cytoplasm</location>
    </subcellularLocation>
    <subcellularLocation>
        <location evidence="1">Nucleus</location>
    </subcellularLocation>
</comment>